<dbReference type="SUPFAM" id="SSF56672">
    <property type="entry name" value="DNA/RNA polymerases"/>
    <property type="match status" value="1"/>
</dbReference>
<dbReference type="GO" id="GO:0004523">
    <property type="term" value="F:RNA-DNA hybrid ribonuclease activity"/>
    <property type="evidence" value="ECO:0007669"/>
    <property type="project" value="InterPro"/>
</dbReference>
<keyword evidence="9" id="KW-0238">DNA-binding</keyword>
<dbReference type="InterPro" id="IPR012337">
    <property type="entry name" value="RNaseH-like_sf"/>
</dbReference>
<evidence type="ECO:0000256" key="4">
    <source>
        <dbReference type="ARBA" id="ARBA00022722"/>
    </source>
</evidence>
<evidence type="ECO:0000259" key="14">
    <source>
        <dbReference type="PROSITE" id="PS50994"/>
    </source>
</evidence>
<dbReference type="InterPro" id="IPR002156">
    <property type="entry name" value="RNaseH_domain"/>
</dbReference>
<dbReference type="InterPro" id="IPR036397">
    <property type="entry name" value="RNaseH_sf"/>
</dbReference>
<comment type="similarity">
    <text evidence="1">Belongs to the beta type-B retroviral polymerase family. HERV class-II K(HML-2) pol subfamily.</text>
</comment>
<dbReference type="PANTHER" id="PTHR41694:SF3">
    <property type="entry name" value="RNA-DIRECTED DNA POLYMERASE-RELATED"/>
    <property type="match status" value="1"/>
</dbReference>
<proteinExistence type="inferred from homology"/>
<dbReference type="Pfam" id="PF02022">
    <property type="entry name" value="Integrase_Zn"/>
    <property type="match status" value="1"/>
</dbReference>
<dbReference type="EMBL" id="VZTZ01039299">
    <property type="protein sequence ID" value="NXU43523.1"/>
    <property type="molecule type" value="Genomic_DNA"/>
</dbReference>
<evidence type="ECO:0000256" key="2">
    <source>
        <dbReference type="ARBA" id="ARBA00022679"/>
    </source>
</evidence>
<evidence type="ECO:0000259" key="11">
    <source>
        <dbReference type="PROSITE" id="PS50876"/>
    </source>
</evidence>
<dbReference type="Gene3D" id="3.30.70.270">
    <property type="match status" value="2"/>
</dbReference>
<feature type="domain" description="Integrase catalytic" evidence="14">
    <location>
        <begin position="494"/>
        <end position="547"/>
    </location>
</feature>
<dbReference type="AlphaFoldDB" id="A0A7L3KPQ1"/>
<dbReference type="InterPro" id="IPR003308">
    <property type="entry name" value="Integrase_Zn-bd_dom_N"/>
</dbReference>
<keyword evidence="16" id="KW-1185">Reference proteome</keyword>
<dbReference type="PROSITE" id="PS50994">
    <property type="entry name" value="INTEGRASE"/>
    <property type="match status" value="1"/>
</dbReference>
<dbReference type="GO" id="GO:0015074">
    <property type="term" value="P:DNA integration"/>
    <property type="evidence" value="ECO:0007669"/>
    <property type="project" value="InterPro"/>
</dbReference>
<dbReference type="PANTHER" id="PTHR41694">
    <property type="entry name" value="ENDOGENOUS RETROVIRUS GROUP K MEMBER POL PROTEIN"/>
    <property type="match status" value="1"/>
</dbReference>
<dbReference type="Gene3D" id="3.30.420.10">
    <property type="entry name" value="Ribonuclease H-like superfamily/Ribonuclease H"/>
    <property type="match status" value="2"/>
</dbReference>
<accession>A0A7L3KPQ1</accession>
<dbReference type="Gene3D" id="1.10.10.200">
    <property type="match status" value="1"/>
</dbReference>
<dbReference type="InterPro" id="IPR000477">
    <property type="entry name" value="RT_dom"/>
</dbReference>
<keyword evidence="4" id="KW-0540">Nuclease</keyword>
<dbReference type="PROSITE" id="PS50879">
    <property type="entry name" value="RNASE_H_1"/>
    <property type="match status" value="1"/>
</dbReference>
<dbReference type="InterPro" id="IPR017856">
    <property type="entry name" value="Integrase-like_N"/>
</dbReference>
<comment type="caution">
    <text evidence="15">The sequence shown here is derived from an EMBL/GenBank/DDBJ whole genome shotgun (WGS) entry which is preliminary data.</text>
</comment>
<feature type="domain" description="Integrase-type" evidence="11">
    <location>
        <begin position="452"/>
        <end position="493"/>
    </location>
</feature>
<gene>
    <name evidence="15" type="primary">Ervk11_1</name>
    <name evidence="15" type="ORF">DRYBRU_R09031</name>
</gene>
<evidence type="ECO:0000256" key="9">
    <source>
        <dbReference type="ARBA" id="ARBA00023125"/>
    </source>
</evidence>
<dbReference type="InterPro" id="IPR043128">
    <property type="entry name" value="Rev_trsase/Diguanyl_cyclase"/>
</dbReference>
<name>A0A7L3KPQ1_9PASS</name>
<dbReference type="InterPro" id="IPR043502">
    <property type="entry name" value="DNA/RNA_pol_sf"/>
</dbReference>
<evidence type="ECO:0000256" key="3">
    <source>
        <dbReference type="ARBA" id="ARBA00022695"/>
    </source>
</evidence>
<organism evidence="15 16">
    <name type="scientific">Drymodes brunneopygia</name>
    <dbReference type="NCBI Taxonomy" id="626378"/>
    <lineage>
        <taxon>Eukaryota</taxon>
        <taxon>Metazoa</taxon>
        <taxon>Chordata</taxon>
        <taxon>Craniata</taxon>
        <taxon>Vertebrata</taxon>
        <taxon>Euteleostomi</taxon>
        <taxon>Archelosauria</taxon>
        <taxon>Archosauria</taxon>
        <taxon>Dinosauria</taxon>
        <taxon>Saurischia</taxon>
        <taxon>Theropoda</taxon>
        <taxon>Coelurosauria</taxon>
        <taxon>Aves</taxon>
        <taxon>Neognathae</taxon>
        <taxon>Neoaves</taxon>
        <taxon>Telluraves</taxon>
        <taxon>Australaves</taxon>
        <taxon>Passeriformes</taxon>
        <taxon>Petroicidae</taxon>
        <taxon>Drymodes</taxon>
    </lineage>
</organism>
<reference evidence="15 16" key="1">
    <citation type="submission" date="2019-09" db="EMBL/GenBank/DDBJ databases">
        <title>Bird 10,000 Genomes (B10K) Project - Family phase.</title>
        <authorList>
            <person name="Zhang G."/>
        </authorList>
    </citation>
    <scope>NUCLEOTIDE SEQUENCE [LARGE SCALE GENOMIC DNA]</scope>
    <source>
        <strain evidence="15">B10K-DU-030-03</strain>
    </source>
</reference>
<keyword evidence="8" id="KW-0695">RNA-directed DNA polymerase</keyword>
<keyword evidence="10" id="KW-0862">Zinc</keyword>
<dbReference type="Pfam" id="PF00078">
    <property type="entry name" value="RVT_1"/>
    <property type="match status" value="1"/>
</dbReference>
<evidence type="ECO:0000256" key="5">
    <source>
        <dbReference type="ARBA" id="ARBA00022723"/>
    </source>
</evidence>
<dbReference type="GO" id="GO:0003677">
    <property type="term" value="F:DNA binding"/>
    <property type="evidence" value="ECO:0007669"/>
    <property type="project" value="UniProtKB-KW"/>
</dbReference>
<dbReference type="GO" id="GO:0035613">
    <property type="term" value="F:RNA stem-loop binding"/>
    <property type="evidence" value="ECO:0007669"/>
    <property type="project" value="TreeGrafter"/>
</dbReference>
<keyword evidence="7" id="KW-0378">Hydrolase</keyword>
<dbReference type="Pfam" id="PF06817">
    <property type="entry name" value="RVT_thumb"/>
    <property type="match status" value="1"/>
</dbReference>
<keyword evidence="6" id="KW-0255">Endonuclease</keyword>
<evidence type="ECO:0000259" key="12">
    <source>
        <dbReference type="PROSITE" id="PS50878"/>
    </source>
</evidence>
<evidence type="ECO:0000256" key="10">
    <source>
        <dbReference type="PROSITE-ProRule" id="PRU00450"/>
    </source>
</evidence>
<dbReference type="GO" id="GO:0008270">
    <property type="term" value="F:zinc ion binding"/>
    <property type="evidence" value="ECO:0007669"/>
    <property type="project" value="UniProtKB-KW"/>
</dbReference>
<keyword evidence="5" id="KW-0479">Metal-binding</keyword>
<dbReference type="InterPro" id="IPR010661">
    <property type="entry name" value="RVT_thumb"/>
</dbReference>
<dbReference type="PROSITE" id="PS50878">
    <property type="entry name" value="RT_POL"/>
    <property type="match status" value="1"/>
</dbReference>
<dbReference type="SUPFAM" id="SSF53098">
    <property type="entry name" value="Ribonuclease H-like"/>
    <property type="match status" value="1"/>
</dbReference>
<dbReference type="OrthoDB" id="9386368at2759"/>
<feature type="non-terminal residue" evidence="15">
    <location>
        <position position="547"/>
    </location>
</feature>
<dbReference type="Proteomes" id="UP000525319">
    <property type="component" value="Unassembled WGS sequence"/>
</dbReference>
<evidence type="ECO:0000313" key="15">
    <source>
        <dbReference type="EMBL" id="NXU43523.1"/>
    </source>
</evidence>
<dbReference type="PROSITE" id="PS50876">
    <property type="entry name" value="ZF_INTEGRASE"/>
    <property type="match status" value="1"/>
</dbReference>
<keyword evidence="2" id="KW-0808">Transferase</keyword>
<evidence type="ECO:0000256" key="6">
    <source>
        <dbReference type="ARBA" id="ARBA00022759"/>
    </source>
</evidence>
<keyword evidence="3" id="KW-0548">Nucleotidyltransferase</keyword>
<evidence type="ECO:0000256" key="8">
    <source>
        <dbReference type="ARBA" id="ARBA00022918"/>
    </source>
</evidence>
<feature type="non-terminal residue" evidence="15">
    <location>
        <position position="1"/>
    </location>
</feature>
<evidence type="ECO:0000259" key="13">
    <source>
        <dbReference type="PROSITE" id="PS50879"/>
    </source>
</evidence>
<feature type="domain" description="RNase H type-1" evidence="13">
    <location>
        <begin position="315"/>
        <end position="447"/>
    </location>
</feature>
<evidence type="ECO:0000313" key="16">
    <source>
        <dbReference type="Proteomes" id="UP000525319"/>
    </source>
</evidence>
<feature type="domain" description="Reverse transcriptase" evidence="12">
    <location>
        <begin position="1"/>
        <end position="96"/>
    </location>
</feature>
<dbReference type="GO" id="GO:0003964">
    <property type="term" value="F:RNA-directed DNA polymerase activity"/>
    <property type="evidence" value="ECO:0007669"/>
    <property type="project" value="UniProtKB-KW"/>
</dbReference>
<dbReference type="InterPro" id="IPR001584">
    <property type="entry name" value="Integrase_cat-core"/>
</dbReference>
<dbReference type="Pfam" id="PF00075">
    <property type="entry name" value="RNase_H"/>
    <property type="match status" value="1"/>
</dbReference>
<keyword evidence="10" id="KW-0863">Zinc-finger</keyword>
<protein>
    <submittedName>
        <fullName evidence="15">POK11 protein</fullName>
    </submittedName>
</protein>
<evidence type="ECO:0000256" key="7">
    <source>
        <dbReference type="ARBA" id="ARBA00022801"/>
    </source>
</evidence>
<sequence length="547" mass="61917">EAPMRRYHWLVLPQGMKNSPVICQWCVSEVLSPVWKAYPKARIVHYMDDVLVCAREKSYLDLALREVIQAIKRAGMEIQPDKIQHLAPWNYLGYRIAEKTVTPQLLSLQDRPSTLRELHQLCGSINWIRPLVGLKSMDLEPLFQLLKGGGALDSPISLTKEAEDTISKVMLALTSKRAHRTNPKIPFRFVILGETLKYHGLVFQWDEGERDPLLIIEWIFLPHSPSKTISRPQELVAELITRARHQLKTLAGCDFAYIHVPWKHHKFEEVLQESENLQLALESYSGQIGSQKLKHRLFNLEFHLAPNFVQSKIPIKNALTIFTDGSGSSHKDPDTLEWDKEVRVIEGSPQIAELAAVVRVFERFEERPVNLVTDSAYVAGVASRAEHSLLKEVPNPTLFGLLARLVELLSHRKHPFYVLHVRSHSGLPGFISEGNARADALAMPVQVCNIPDIFAQARSSHQFFHQNATALKRMFNITVDQARAIVATCPTCQTHQLPAFNKGGLNSCQLWQMDVTHYAPFGRLRFIHVSVDTFSGATFASVHTGEK</sequence>
<dbReference type="SUPFAM" id="SSF46919">
    <property type="entry name" value="N-terminal Zn binding domain of HIV integrase"/>
    <property type="match status" value="1"/>
</dbReference>
<evidence type="ECO:0000256" key="1">
    <source>
        <dbReference type="ARBA" id="ARBA00010879"/>
    </source>
</evidence>